<sequence>MTQTIQFHPSRASGSEVGALVQDGRVHSSAFTDAEIFKLEQERIFEGTWVYIGHTSEVPKHGDYRARRMGRQPVLMIRNGEGEVQVLMNRCRHRGAMVCEGEAGNTKHLRCWFHGWVYDASGNLMQVPGQGAYGPEFDQKAMGLNKPPRVETYRGFVFASLNADVPSLSDHLGPAKAVIDLMVDASPVGELRVDAGVHKTVYKGNWKLVGMDGYHVHYVHASVIAAWNRDPDSGIAATHRGDPFDDESASRTRDLGHGHVMLDLTQHRMGHYDQFTAMLEKLPGGTDYIETMKAKHGEERSRLLISLAGDPHVGIYPNLQLINNQIRILNPISPEECEVIMFPVLFEGVSPEINALRLRQHESFYGPAGSGSPDDAEIFERVQKGMMAQVNPWLEISRGLHREEHGADGVITGRISDEVTQRGQMRQWRELMTAQTAQ</sequence>
<dbReference type="PROSITE" id="PS00570">
    <property type="entry name" value="RING_HYDROXYL_ALPHA"/>
    <property type="match status" value="1"/>
</dbReference>
<evidence type="ECO:0000256" key="5">
    <source>
        <dbReference type="ARBA" id="ARBA00023002"/>
    </source>
</evidence>
<evidence type="ECO:0000256" key="7">
    <source>
        <dbReference type="ARBA" id="ARBA00023014"/>
    </source>
</evidence>
<dbReference type="SUPFAM" id="SSF55961">
    <property type="entry name" value="Bet v1-like"/>
    <property type="match status" value="1"/>
</dbReference>
<reference evidence="10 11" key="1">
    <citation type="submission" date="2017-05" db="EMBL/GenBank/DDBJ databases">
        <title>Polyphasic characterization of four soil-derived phenanthrene-degrading Acidovorax strains and proposal of Acidovorax phenanthrenivorans sp. nov.</title>
        <authorList>
            <person name="Singleton D.R."/>
            <person name="Lee J."/>
            <person name="Dickey A.N."/>
            <person name="Stroud A."/>
            <person name="Scholl E.H."/>
            <person name="Wright F.A."/>
            <person name="Aitken M.D."/>
        </authorList>
    </citation>
    <scope>NUCLEOTIDE SEQUENCE [LARGE SCALE GENOMIC DNA]</scope>
    <source>
        <strain evidence="10">NA3</strain>
    </source>
</reference>
<dbReference type="PANTHER" id="PTHR43756:SF1">
    <property type="entry name" value="3-PHENYLPROPIONATE_CINNAMIC ACID DIOXYGENASE SUBUNIT ALPHA"/>
    <property type="match status" value="1"/>
</dbReference>
<keyword evidence="8" id="KW-0520">NAD</keyword>
<dbReference type="KEGG" id="acin:CBP34_05295"/>
<evidence type="ECO:0000256" key="8">
    <source>
        <dbReference type="ARBA" id="ARBA00023027"/>
    </source>
</evidence>
<keyword evidence="2" id="KW-0001">2Fe-2S</keyword>
<dbReference type="AlphaFoldDB" id="A0A240U017"/>
<name>A0A240U017_9BURK</name>
<comment type="similarity">
    <text evidence="1">Belongs to the bacterial ring-hydroxylating dioxygenase alpha subunit family.</text>
</comment>
<dbReference type="Proteomes" id="UP000194432">
    <property type="component" value="Chromosome 1"/>
</dbReference>
<evidence type="ECO:0000256" key="1">
    <source>
        <dbReference type="ARBA" id="ARBA00008751"/>
    </source>
</evidence>
<keyword evidence="5" id="KW-0560">Oxidoreductase</keyword>
<dbReference type="SUPFAM" id="SSF50022">
    <property type="entry name" value="ISP domain"/>
    <property type="match status" value="1"/>
</dbReference>
<protein>
    <submittedName>
        <fullName evidence="10">(2Fe-2S)-binding protein</fullName>
    </submittedName>
</protein>
<dbReference type="InterPro" id="IPR015879">
    <property type="entry name" value="Ring_hydroxy_dOase_asu_C_dom"/>
</dbReference>
<keyword evidence="7" id="KW-0411">Iron-sulfur</keyword>
<evidence type="ECO:0000256" key="4">
    <source>
        <dbReference type="ARBA" id="ARBA00022964"/>
    </source>
</evidence>
<dbReference type="EMBL" id="CP021361">
    <property type="protein sequence ID" value="ART51195.1"/>
    <property type="molecule type" value="Genomic_DNA"/>
</dbReference>
<dbReference type="Pfam" id="PF00848">
    <property type="entry name" value="Ring_hydroxyl_A"/>
    <property type="match status" value="1"/>
</dbReference>
<evidence type="ECO:0000259" key="9">
    <source>
        <dbReference type="PROSITE" id="PS51296"/>
    </source>
</evidence>
<gene>
    <name evidence="10" type="ORF">CBP34_05295</name>
</gene>
<dbReference type="GO" id="GO:0005506">
    <property type="term" value="F:iron ion binding"/>
    <property type="evidence" value="ECO:0007669"/>
    <property type="project" value="InterPro"/>
</dbReference>
<evidence type="ECO:0000256" key="3">
    <source>
        <dbReference type="ARBA" id="ARBA00022723"/>
    </source>
</evidence>
<evidence type="ECO:0000256" key="2">
    <source>
        <dbReference type="ARBA" id="ARBA00022714"/>
    </source>
</evidence>
<dbReference type="InterPro" id="IPR036922">
    <property type="entry name" value="Rieske_2Fe-2S_sf"/>
</dbReference>
<dbReference type="Gene3D" id="3.90.380.10">
    <property type="entry name" value="Naphthalene 1,2-dioxygenase Alpha Subunit, Chain A, domain 1"/>
    <property type="match status" value="1"/>
</dbReference>
<dbReference type="CDD" id="cd03469">
    <property type="entry name" value="Rieske_RO_Alpha_N"/>
    <property type="match status" value="1"/>
</dbReference>
<dbReference type="Gene3D" id="2.102.10.10">
    <property type="entry name" value="Rieske [2Fe-2S] iron-sulphur domain"/>
    <property type="match status" value="1"/>
</dbReference>
<dbReference type="PROSITE" id="PS51296">
    <property type="entry name" value="RIESKE"/>
    <property type="match status" value="1"/>
</dbReference>
<organism evidence="10 11">
    <name type="scientific">Acidovorax carolinensis</name>
    <dbReference type="NCBI Taxonomy" id="553814"/>
    <lineage>
        <taxon>Bacteria</taxon>
        <taxon>Pseudomonadati</taxon>
        <taxon>Pseudomonadota</taxon>
        <taxon>Betaproteobacteria</taxon>
        <taxon>Burkholderiales</taxon>
        <taxon>Comamonadaceae</taxon>
        <taxon>Acidovorax</taxon>
    </lineage>
</organism>
<evidence type="ECO:0000313" key="10">
    <source>
        <dbReference type="EMBL" id="ART51195.1"/>
    </source>
</evidence>
<dbReference type="InterPro" id="IPR017941">
    <property type="entry name" value="Rieske_2Fe-2S"/>
</dbReference>
<feature type="domain" description="Rieske" evidence="9">
    <location>
        <begin position="49"/>
        <end position="159"/>
    </location>
</feature>
<keyword evidence="3" id="KW-0479">Metal-binding</keyword>
<accession>A0A240U017</accession>
<keyword evidence="6" id="KW-0408">Iron</keyword>
<dbReference type="Pfam" id="PF00355">
    <property type="entry name" value="Rieske"/>
    <property type="match status" value="1"/>
</dbReference>
<dbReference type="PRINTS" id="PR00090">
    <property type="entry name" value="RNGDIOXGNASE"/>
</dbReference>
<keyword evidence="4" id="KW-0223">Dioxygenase</keyword>
<dbReference type="RefSeq" id="WP_094097494.1">
    <property type="nucleotide sequence ID" value="NZ_CP021361.1"/>
</dbReference>
<evidence type="ECO:0000313" key="11">
    <source>
        <dbReference type="Proteomes" id="UP000194432"/>
    </source>
</evidence>
<dbReference type="GO" id="GO:0051537">
    <property type="term" value="F:2 iron, 2 sulfur cluster binding"/>
    <property type="evidence" value="ECO:0007669"/>
    <property type="project" value="UniProtKB-KW"/>
</dbReference>
<dbReference type="PANTHER" id="PTHR43756">
    <property type="entry name" value="CHOLINE MONOOXYGENASE, CHLOROPLASTIC"/>
    <property type="match status" value="1"/>
</dbReference>
<evidence type="ECO:0000256" key="6">
    <source>
        <dbReference type="ARBA" id="ARBA00023004"/>
    </source>
</evidence>
<dbReference type="InterPro" id="IPR015881">
    <property type="entry name" value="ARHD_Rieske_2Fe_2S"/>
</dbReference>
<dbReference type="GO" id="GO:0051213">
    <property type="term" value="F:dioxygenase activity"/>
    <property type="evidence" value="ECO:0007669"/>
    <property type="project" value="UniProtKB-KW"/>
</dbReference>
<dbReference type="InterPro" id="IPR001663">
    <property type="entry name" value="Rng_hydr_dOase-A"/>
</dbReference>
<keyword evidence="11" id="KW-1185">Reference proteome</keyword>
<proteinExistence type="inferred from homology"/>